<keyword evidence="3" id="KW-0614">Plasmid</keyword>
<dbReference type="KEGG" id="dsc:ABOD76_02245"/>
<dbReference type="EMBL" id="CP158297">
    <property type="protein sequence ID" value="XBV83889.1"/>
    <property type="molecule type" value="Genomic_DNA"/>
</dbReference>
<keyword evidence="2" id="KW-1133">Transmembrane helix</keyword>
<feature type="transmembrane region" description="Helical" evidence="2">
    <location>
        <begin position="68"/>
        <end position="88"/>
    </location>
</feature>
<evidence type="ECO:0000256" key="2">
    <source>
        <dbReference type="SAM" id="Phobius"/>
    </source>
</evidence>
<feature type="transmembrane region" description="Helical" evidence="2">
    <location>
        <begin position="123"/>
        <end position="142"/>
    </location>
</feature>
<dbReference type="AlphaFoldDB" id="A0AAU7U5W9"/>
<name>A0AAU7U5W9_9DEIO</name>
<dbReference type="GO" id="GO:0005886">
    <property type="term" value="C:plasma membrane"/>
    <property type="evidence" value="ECO:0007669"/>
    <property type="project" value="TreeGrafter"/>
</dbReference>
<keyword evidence="2" id="KW-0472">Membrane</keyword>
<gene>
    <name evidence="3" type="ORF">ABOD76_02245</name>
</gene>
<feature type="transmembrane region" description="Helical" evidence="2">
    <location>
        <begin position="94"/>
        <end position="116"/>
    </location>
</feature>
<dbReference type="RefSeq" id="WP_350241719.1">
    <property type="nucleotide sequence ID" value="NZ_CP158297.1"/>
</dbReference>
<accession>A0AAU7U5W9</accession>
<feature type="transmembrane region" description="Helical" evidence="2">
    <location>
        <begin position="35"/>
        <end position="56"/>
    </location>
</feature>
<dbReference type="PANTHER" id="PTHR34821">
    <property type="entry name" value="INNER MEMBRANE PROTEIN YDCZ"/>
    <property type="match status" value="1"/>
</dbReference>
<dbReference type="InterPro" id="IPR006750">
    <property type="entry name" value="YdcZ"/>
</dbReference>
<evidence type="ECO:0000313" key="3">
    <source>
        <dbReference type="EMBL" id="XBV83889.1"/>
    </source>
</evidence>
<evidence type="ECO:0000256" key="1">
    <source>
        <dbReference type="SAM" id="MobiDB-lite"/>
    </source>
</evidence>
<feature type="region of interest" description="Disordered" evidence="1">
    <location>
        <begin position="148"/>
        <end position="172"/>
    </location>
</feature>
<sequence>MSVLLMLGTLGAGLGLSAGLAFNLRLANALGTPLAATLVNFLVGAALLVSLWVVGLDGARPTAWPAPWMLMGGLLGAAYVTLSLMGAARLGVAVSTVAVTLGQMLGAMVIGSTGWFQQPAGRPALTAVISAALLVAAVVVVSRDRQTAAAGSADTARNQSGPQHDPHRSEAR</sequence>
<dbReference type="Pfam" id="PF04657">
    <property type="entry name" value="DMT_YdcZ"/>
    <property type="match status" value="1"/>
</dbReference>
<reference evidence="3" key="1">
    <citation type="submission" date="2024-06" db="EMBL/GenBank/DDBJ databases">
        <title>Draft Genome Sequence of Deinococcus sonorensis Type Strain KR-87, a Biofilm Producing Representative of the Genus Deinococcus.</title>
        <authorList>
            <person name="Boren L.S."/>
            <person name="Grosso R.A."/>
            <person name="Hugenberg-Cox A.N."/>
            <person name="Hill J.T.E."/>
            <person name="Albert C.M."/>
            <person name="Tuohy J.M."/>
        </authorList>
    </citation>
    <scope>NUCLEOTIDE SEQUENCE</scope>
    <source>
        <strain evidence="3">KR-87</strain>
        <plasmid evidence="3">pDson01</plasmid>
    </source>
</reference>
<protein>
    <submittedName>
        <fullName evidence="3">DMT family transporter</fullName>
    </submittedName>
</protein>
<keyword evidence="2" id="KW-0812">Transmembrane</keyword>
<geneLocation type="plasmid" evidence="3">
    <name>pDson01</name>
</geneLocation>
<proteinExistence type="predicted"/>
<dbReference type="PANTHER" id="PTHR34821:SF2">
    <property type="entry name" value="INNER MEMBRANE PROTEIN YDCZ"/>
    <property type="match status" value="1"/>
</dbReference>
<organism evidence="3">
    <name type="scientific">Deinococcus sonorensis KR-87</name>
    <dbReference type="NCBI Taxonomy" id="694439"/>
    <lineage>
        <taxon>Bacteria</taxon>
        <taxon>Thermotogati</taxon>
        <taxon>Deinococcota</taxon>
        <taxon>Deinococci</taxon>
        <taxon>Deinococcales</taxon>
        <taxon>Deinococcaceae</taxon>
        <taxon>Deinococcus</taxon>
    </lineage>
</organism>